<evidence type="ECO:0000256" key="3">
    <source>
        <dbReference type="ARBA" id="ARBA00023125"/>
    </source>
</evidence>
<evidence type="ECO:0000256" key="1">
    <source>
        <dbReference type="ARBA" id="ARBA00010923"/>
    </source>
</evidence>
<feature type="domain" description="Type I restriction modification DNA specificity" evidence="4">
    <location>
        <begin position="159"/>
        <end position="225"/>
    </location>
</feature>
<dbReference type="InterPro" id="IPR052021">
    <property type="entry name" value="Type-I_RS_S_subunit"/>
</dbReference>
<dbReference type="GO" id="GO:0009307">
    <property type="term" value="P:DNA restriction-modification system"/>
    <property type="evidence" value="ECO:0007669"/>
    <property type="project" value="UniProtKB-KW"/>
</dbReference>
<reference evidence="5 6" key="1">
    <citation type="submission" date="2020-04" db="EMBL/GenBank/DDBJ databases">
        <title>Genome sequence of Altibacter aquimarinus strain ALE3EI.</title>
        <authorList>
            <person name="Oh H.-M."/>
            <person name="Jang D."/>
        </authorList>
    </citation>
    <scope>NUCLEOTIDE SEQUENCE [LARGE SCALE GENOMIC DNA]</scope>
    <source>
        <strain evidence="5 6">ALE3EI</strain>
    </source>
</reference>
<evidence type="ECO:0000259" key="4">
    <source>
        <dbReference type="Pfam" id="PF01420"/>
    </source>
</evidence>
<dbReference type="Proteomes" id="UP000515514">
    <property type="component" value="Chromosome"/>
</dbReference>
<dbReference type="Pfam" id="PF01420">
    <property type="entry name" value="Methylase_S"/>
    <property type="match status" value="2"/>
</dbReference>
<gene>
    <name evidence="5" type="ORF">ALE3EI_0444</name>
</gene>
<name>A0A7G8PRR1_9FLAO</name>
<keyword evidence="2" id="KW-0680">Restriction system</keyword>
<dbReference type="InterPro" id="IPR044946">
    <property type="entry name" value="Restrct_endonuc_typeI_TRD_sf"/>
</dbReference>
<comment type="similarity">
    <text evidence="1">Belongs to the type-I restriction system S methylase family.</text>
</comment>
<proteinExistence type="inferred from homology"/>
<accession>A0A7G8PRR1</accession>
<sequence length="440" mass="51068">MINTTATNIETEKEVSNERNIKVPALRFNEFEEIIEESLFGNHYTFHSTNSLSRDKLNYNHGEVRNIHYGDIHTKFQTHFYLVKEHVPFINDDVDLARIKEDSYCKVGDLVIADASEDYADIGKCIELIDINNERLLAGLHTFLARPSQESTSLGYMSFLLKSWKLRRQIMTIAQGTKVLSLSTGRVSKLKLNLPSLPEQQKIASFLSSVDQKIQQLTTKKELLEQYKKGVMQKLFSRELRFKDKDGKAFPEWEEKYFKDIVIKYRLGGNYTNTEEETIYPLIKMGNLGRGTMNTKKLDYIPIDEEIDPKDKIRYGDLFFNTRNTLELVGKVSIWRNELPIAYYNSNLMYLKFDDNFFMNYRLNSYEGIKGLKRFATGTTSVAAIYTKDLLKLKLNIPCLEEQKKIATYLSSIDSKIENVNNQITLTQTFKKGLLQQMFV</sequence>
<keyword evidence="3" id="KW-0238">DNA-binding</keyword>
<evidence type="ECO:0000313" key="6">
    <source>
        <dbReference type="Proteomes" id="UP000515514"/>
    </source>
</evidence>
<dbReference type="PANTHER" id="PTHR30408">
    <property type="entry name" value="TYPE-1 RESTRICTION ENZYME ECOKI SPECIFICITY PROTEIN"/>
    <property type="match status" value="1"/>
</dbReference>
<keyword evidence="6" id="KW-1185">Reference proteome</keyword>
<dbReference type="GO" id="GO:0003677">
    <property type="term" value="F:DNA binding"/>
    <property type="evidence" value="ECO:0007669"/>
    <property type="project" value="UniProtKB-KW"/>
</dbReference>
<dbReference type="PANTHER" id="PTHR30408:SF12">
    <property type="entry name" value="TYPE I RESTRICTION ENZYME MJAVIII SPECIFICITY SUBUNIT"/>
    <property type="match status" value="1"/>
</dbReference>
<dbReference type="SUPFAM" id="SSF116734">
    <property type="entry name" value="DNA methylase specificity domain"/>
    <property type="match status" value="2"/>
</dbReference>
<dbReference type="REBASE" id="441215">
    <property type="entry name" value="S.Asp3EORF443P"/>
</dbReference>
<dbReference type="CDD" id="cd17525">
    <property type="entry name" value="RMtype1_S_Eco15ORF14057P-TRD1-CR1_like"/>
    <property type="match status" value="1"/>
</dbReference>
<dbReference type="AlphaFoldDB" id="A0A7G8PRR1"/>
<dbReference type="EMBL" id="CP052909">
    <property type="protein sequence ID" value="QNJ97027.1"/>
    <property type="molecule type" value="Genomic_DNA"/>
</dbReference>
<protein>
    <submittedName>
        <fullName evidence="5">Type I restriction enzyme, S subunit</fullName>
    </submittedName>
</protein>
<feature type="domain" description="Type I restriction modification DNA specificity" evidence="4">
    <location>
        <begin position="252"/>
        <end position="423"/>
    </location>
</feature>
<dbReference type="RefSeq" id="WP_186990416.1">
    <property type="nucleotide sequence ID" value="NZ_CP052909.1"/>
</dbReference>
<evidence type="ECO:0000256" key="2">
    <source>
        <dbReference type="ARBA" id="ARBA00022747"/>
    </source>
</evidence>
<evidence type="ECO:0000313" key="5">
    <source>
        <dbReference type="EMBL" id="QNJ97027.1"/>
    </source>
</evidence>
<dbReference type="Gene3D" id="3.90.220.20">
    <property type="entry name" value="DNA methylase specificity domains"/>
    <property type="match status" value="2"/>
</dbReference>
<organism evidence="5 6">
    <name type="scientific">Constantimarinum furrinae</name>
    <dbReference type="NCBI Taxonomy" id="2562285"/>
    <lineage>
        <taxon>Bacteria</taxon>
        <taxon>Pseudomonadati</taxon>
        <taxon>Bacteroidota</taxon>
        <taxon>Flavobacteriia</taxon>
        <taxon>Flavobacteriales</taxon>
        <taxon>Flavobacteriaceae</taxon>
        <taxon>Altibacter/Constantimarinum group</taxon>
        <taxon>Constantimarinum</taxon>
    </lineage>
</organism>
<dbReference type="InterPro" id="IPR000055">
    <property type="entry name" value="Restrct_endonuc_typeI_TRD"/>
</dbReference>
<dbReference type="KEGG" id="alti:ALE3EI_0444"/>